<evidence type="ECO:0000256" key="9">
    <source>
        <dbReference type="PROSITE-ProRule" id="PRU00472"/>
    </source>
</evidence>
<dbReference type="GO" id="GO:0005730">
    <property type="term" value="C:nucleolus"/>
    <property type="evidence" value="ECO:0007669"/>
    <property type="project" value="UniProtKB-SubCell"/>
</dbReference>
<keyword evidence="5 9" id="KW-0863">Zinc-finger</keyword>
<dbReference type="OrthoDB" id="282270at2759"/>
<evidence type="ECO:0000256" key="11">
    <source>
        <dbReference type="SAM" id="MobiDB-lite"/>
    </source>
</evidence>
<dbReference type="InterPro" id="IPR001529">
    <property type="entry name" value="Zn_ribbon_RPB9"/>
</dbReference>
<evidence type="ECO:0000256" key="6">
    <source>
        <dbReference type="ARBA" id="ARBA00022833"/>
    </source>
</evidence>
<proteinExistence type="inferred from homology"/>
<dbReference type="GO" id="GO:0006367">
    <property type="term" value="P:transcription initiation at RNA polymerase II promoter"/>
    <property type="evidence" value="ECO:0007669"/>
    <property type="project" value="TreeGrafter"/>
</dbReference>
<name>A0A8H3TY66_9TREE</name>
<dbReference type="InterPro" id="IPR001222">
    <property type="entry name" value="Znf_TFIIS"/>
</dbReference>
<evidence type="ECO:0000256" key="8">
    <source>
        <dbReference type="ARBA" id="ARBA00042129"/>
    </source>
</evidence>
<evidence type="ECO:0000256" key="1">
    <source>
        <dbReference type="ARBA" id="ARBA00004604"/>
    </source>
</evidence>
<organism evidence="13 14">
    <name type="scientific">Naganishia liquefaciens</name>
    <dbReference type="NCBI Taxonomy" id="104408"/>
    <lineage>
        <taxon>Eukaryota</taxon>
        <taxon>Fungi</taxon>
        <taxon>Dikarya</taxon>
        <taxon>Basidiomycota</taxon>
        <taxon>Agaricomycotina</taxon>
        <taxon>Tremellomycetes</taxon>
        <taxon>Filobasidiales</taxon>
        <taxon>Filobasidiaceae</taxon>
        <taxon>Naganishia</taxon>
    </lineage>
</organism>
<comment type="similarity">
    <text evidence="10">Belongs to the archaeal rpoM/eukaryotic RPA12/RPB9/RPC11 RNA polymerase family.</text>
</comment>
<feature type="compositionally biased region" description="Basic and acidic residues" evidence="11">
    <location>
        <begin position="120"/>
        <end position="139"/>
    </location>
</feature>
<dbReference type="GO" id="GO:0001193">
    <property type="term" value="P:maintenance of transcriptional fidelity during transcription elongation by RNA polymerase II"/>
    <property type="evidence" value="ECO:0007669"/>
    <property type="project" value="TreeGrafter"/>
</dbReference>
<evidence type="ECO:0000256" key="10">
    <source>
        <dbReference type="RuleBase" id="RU003474"/>
    </source>
</evidence>
<keyword evidence="10" id="KW-0804">Transcription</keyword>
<evidence type="ECO:0000256" key="4">
    <source>
        <dbReference type="ARBA" id="ARBA00022723"/>
    </source>
</evidence>
<dbReference type="Gene3D" id="2.20.25.10">
    <property type="match status" value="2"/>
</dbReference>
<evidence type="ECO:0000256" key="5">
    <source>
        <dbReference type="ARBA" id="ARBA00022771"/>
    </source>
</evidence>
<comment type="subcellular location">
    <subcellularLocation>
        <location evidence="1">Nucleus</location>
        <location evidence="1">Nucleolus</location>
    </subcellularLocation>
</comment>
<dbReference type="PANTHER" id="PTHR11239:SF1">
    <property type="entry name" value="DNA-DIRECTED RNA POLYMERASE II SUBUNIT RPB9"/>
    <property type="match status" value="1"/>
</dbReference>
<evidence type="ECO:0000313" key="14">
    <source>
        <dbReference type="Proteomes" id="UP000620104"/>
    </source>
</evidence>
<dbReference type="EMBL" id="BLZA01000049">
    <property type="protein sequence ID" value="GHJ89776.1"/>
    <property type="molecule type" value="Genomic_DNA"/>
</dbReference>
<reference evidence="13" key="1">
    <citation type="submission" date="2020-07" db="EMBL/GenBank/DDBJ databases">
        <title>Draft Genome Sequence of a Deep-Sea Yeast, Naganishia (Cryptococcus) liquefaciens strain N6.</title>
        <authorList>
            <person name="Han Y.W."/>
            <person name="Kajitani R."/>
            <person name="Morimoto H."/>
            <person name="Parhat M."/>
            <person name="Tsubouchi H."/>
            <person name="Bakenova O."/>
            <person name="Ogata M."/>
            <person name="Argunhan B."/>
            <person name="Aoki R."/>
            <person name="Kajiwara S."/>
            <person name="Itoh T."/>
            <person name="Iwasaki H."/>
        </authorList>
    </citation>
    <scope>NUCLEOTIDE SEQUENCE</scope>
    <source>
        <strain evidence="13">N6</strain>
    </source>
</reference>
<keyword evidence="7" id="KW-0539">Nucleus</keyword>
<dbReference type="CDD" id="cd10508">
    <property type="entry name" value="Zn-ribbon_RPB9"/>
    <property type="match status" value="1"/>
</dbReference>
<dbReference type="PANTHER" id="PTHR11239">
    <property type="entry name" value="DNA-DIRECTED RNA POLYMERASE"/>
    <property type="match status" value="1"/>
</dbReference>
<gene>
    <name evidence="13" type="ORF">NliqN6_6178</name>
</gene>
<evidence type="ECO:0000256" key="7">
    <source>
        <dbReference type="ARBA" id="ARBA00023242"/>
    </source>
</evidence>
<dbReference type="GO" id="GO:0003676">
    <property type="term" value="F:nucleic acid binding"/>
    <property type="evidence" value="ECO:0007669"/>
    <property type="project" value="InterPro"/>
</dbReference>
<dbReference type="GO" id="GO:0005665">
    <property type="term" value="C:RNA polymerase II, core complex"/>
    <property type="evidence" value="ECO:0007669"/>
    <property type="project" value="TreeGrafter"/>
</dbReference>
<keyword evidence="10" id="KW-0240">DNA-directed RNA polymerase</keyword>
<dbReference type="Proteomes" id="UP000620104">
    <property type="component" value="Unassembled WGS sequence"/>
</dbReference>
<feature type="domain" description="TFIIS-type" evidence="12">
    <location>
        <begin position="77"/>
        <end position="117"/>
    </location>
</feature>
<evidence type="ECO:0000313" key="13">
    <source>
        <dbReference type="EMBL" id="GHJ89776.1"/>
    </source>
</evidence>
<protein>
    <recommendedName>
        <fullName evidence="3">DNA-directed RNA polymerase II subunit RPB9</fullName>
    </recommendedName>
    <alternativeName>
        <fullName evidence="8">DNA-directed RNA polymerase II subunit 9</fullName>
    </alternativeName>
</protein>
<comment type="caution">
    <text evidence="13">The sequence shown here is derived from an EMBL/GenBank/DDBJ whole genome shotgun (WGS) entry which is preliminary data.</text>
</comment>
<dbReference type="GO" id="GO:0006283">
    <property type="term" value="P:transcription-coupled nucleotide-excision repair"/>
    <property type="evidence" value="ECO:0007669"/>
    <property type="project" value="TreeGrafter"/>
</dbReference>
<evidence type="ECO:0000256" key="2">
    <source>
        <dbReference type="ARBA" id="ARBA00011730"/>
    </source>
</evidence>
<accession>A0A8H3TY66</accession>
<dbReference type="GO" id="GO:0003899">
    <property type="term" value="F:DNA-directed RNA polymerase activity"/>
    <property type="evidence" value="ECO:0007669"/>
    <property type="project" value="InterPro"/>
</dbReference>
<evidence type="ECO:0000256" key="3">
    <source>
        <dbReference type="ARBA" id="ARBA00015926"/>
    </source>
</evidence>
<feature type="region of interest" description="Disordered" evidence="11">
    <location>
        <begin position="120"/>
        <end position="186"/>
    </location>
</feature>
<sequence>MPVKFCNLCANLLYPRATKTPQRKLYYACRNCQYETEANPEHGSNDYMVYKNELLSVVTEKAGVTDDVELDPTLPRSNMECPNCHGTSAVYFQDQSKRRVTNMRLFYKCMLCKHVYKDPNAEEGPQKEMQRRARDERVRNAANPGGSKPAEKTRPPRPTTDIGGTAERTAVTNHVVVKEDNSDDEY</sequence>
<dbReference type="AlphaFoldDB" id="A0A8H3TY66"/>
<evidence type="ECO:0000259" key="12">
    <source>
        <dbReference type="PROSITE" id="PS51133"/>
    </source>
</evidence>
<dbReference type="SMART" id="SM00661">
    <property type="entry name" value="RPOL9"/>
    <property type="match status" value="1"/>
</dbReference>
<dbReference type="SMART" id="SM00440">
    <property type="entry name" value="ZnF_C2C2"/>
    <property type="match status" value="1"/>
</dbReference>
<keyword evidence="4 10" id="KW-0479">Metal-binding</keyword>
<dbReference type="SUPFAM" id="SSF57783">
    <property type="entry name" value="Zinc beta-ribbon"/>
    <property type="match status" value="2"/>
</dbReference>
<dbReference type="Pfam" id="PF02150">
    <property type="entry name" value="Zn_ribbon_RPB9"/>
    <property type="match status" value="1"/>
</dbReference>
<dbReference type="PROSITE" id="PS51133">
    <property type="entry name" value="ZF_TFIIS_2"/>
    <property type="match status" value="1"/>
</dbReference>
<dbReference type="GO" id="GO:0008270">
    <property type="term" value="F:zinc ion binding"/>
    <property type="evidence" value="ECO:0007669"/>
    <property type="project" value="UniProtKB-KW"/>
</dbReference>
<dbReference type="InterPro" id="IPR034012">
    <property type="entry name" value="Zn_ribbon_RPB9_C"/>
</dbReference>
<dbReference type="InterPro" id="IPR012164">
    <property type="entry name" value="Rpa12/Rpb9/Rpc10/TFS"/>
</dbReference>
<dbReference type="Pfam" id="PF01096">
    <property type="entry name" value="Zn_ribbon_TFIIS"/>
    <property type="match status" value="1"/>
</dbReference>
<comment type="subunit">
    <text evidence="2">Component of the RNA polymerase II (Pol II) complex consisting of 12 subunits.</text>
</comment>
<keyword evidence="6" id="KW-0862">Zinc</keyword>
<keyword evidence="14" id="KW-1185">Reference proteome</keyword>